<evidence type="ECO:0000313" key="4">
    <source>
        <dbReference type="EMBL" id="KAK4225988.1"/>
    </source>
</evidence>
<keyword evidence="1 2" id="KW-0378">Hydrolase</keyword>
<evidence type="ECO:0000256" key="2">
    <source>
        <dbReference type="RuleBase" id="RU003476"/>
    </source>
</evidence>
<evidence type="ECO:0000313" key="5">
    <source>
        <dbReference type="Proteomes" id="UP001301958"/>
    </source>
</evidence>
<comment type="caution">
    <text evidence="4">The sequence shown here is derived from an EMBL/GenBank/DDBJ whole genome shotgun (WGS) entry which is preliminary data.</text>
</comment>
<dbReference type="GO" id="GO:0005634">
    <property type="term" value="C:nucleus"/>
    <property type="evidence" value="ECO:0007669"/>
    <property type="project" value="TreeGrafter"/>
</dbReference>
<keyword evidence="5" id="KW-1185">Reference proteome</keyword>
<reference evidence="4" key="1">
    <citation type="journal article" date="2023" name="Mol. Phylogenet. Evol.">
        <title>Genome-scale phylogeny and comparative genomics of the fungal order Sordariales.</title>
        <authorList>
            <person name="Hensen N."/>
            <person name="Bonometti L."/>
            <person name="Westerberg I."/>
            <person name="Brannstrom I.O."/>
            <person name="Guillou S."/>
            <person name="Cros-Aarteil S."/>
            <person name="Calhoun S."/>
            <person name="Haridas S."/>
            <person name="Kuo A."/>
            <person name="Mondo S."/>
            <person name="Pangilinan J."/>
            <person name="Riley R."/>
            <person name="LaButti K."/>
            <person name="Andreopoulos B."/>
            <person name="Lipzen A."/>
            <person name="Chen C."/>
            <person name="Yan M."/>
            <person name="Daum C."/>
            <person name="Ng V."/>
            <person name="Clum A."/>
            <person name="Steindorff A."/>
            <person name="Ohm R.A."/>
            <person name="Martin F."/>
            <person name="Silar P."/>
            <person name="Natvig D.O."/>
            <person name="Lalanne C."/>
            <person name="Gautier V."/>
            <person name="Ament-Velasquez S.L."/>
            <person name="Kruys A."/>
            <person name="Hutchinson M.I."/>
            <person name="Powell A.J."/>
            <person name="Barry K."/>
            <person name="Miller A.N."/>
            <person name="Grigoriev I.V."/>
            <person name="Debuchy R."/>
            <person name="Gladieux P."/>
            <person name="Hiltunen Thoren M."/>
            <person name="Johannesson H."/>
        </authorList>
    </citation>
    <scope>NUCLEOTIDE SEQUENCE</scope>
    <source>
        <strain evidence="4">CBS 990.96</strain>
    </source>
</reference>
<accession>A0AAN7BMC8</accession>
<comment type="similarity">
    <text evidence="2">Belongs to the Nudix hydrolase family.</text>
</comment>
<dbReference type="Proteomes" id="UP001301958">
    <property type="component" value="Unassembled WGS sequence"/>
</dbReference>
<dbReference type="PROSITE" id="PS00893">
    <property type="entry name" value="NUDIX_BOX"/>
    <property type="match status" value="1"/>
</dbReference>
<dbReference type="GO" id="GO:0019693">
    <property type="term" value="P:ribose phosphate metabolic process"/>
    <property type="evidence" value="ECO:0007669"/>
    <property type="project" value="TreeGrafter"/>
</dbReference>
<dbReference type="GO" id="GO:0047631">
    <property type="term" value="F:ADP-ribose diphosphatase activity"/>
    <property type="evidence" value="ECO:0007669"/>
    <property type="project" value="TreeGrafter"/>
</dbReference>
<dbReference type="AlphaFoldDB" id="A0AAN7BMC8"/>
<dbReference type="Pfam" id="PF00293">
    <property type="entry name" value="NUDIX"/>
    <property type="match status" value="1"/>
</dbReference>
<dbReference type="PANTHER" id="PTHR11839:SF1">
    <property type="entry name" value="ADP-SUGAR PYROPHOSPHATASE"/>
    <property type="match status" value="1"/>
</dbReference>
<organism evidence="4 5">
    <name type="scientific">Podospora fimiseda</name>
    <dbReference type="NCBI Taxonomy" id="252190"/>
    <lineage>
        <taxon>Eukaryota</taxon>
        <taxon>Fungi</taxon>
        <taxon>Dikarya</taxon>
        <taxon>Ascomycota</taxon>
        <taxon>Pezizomycotina</taxon>
        <taxon>Sordariomycetes</taxon>
        <taxon>Sordariomycetidae</taxon>
        <taxon>Sordariales</taxon>
        <taxon>Podosporaceae</taxon>
        <taxon>Podospora</taxon>
    </lineage>
</organism>
<protein>
    <submittedName>
        <fullName evidence="4">ADP-ribose pyrophosphatase</fullName>
    </submittedName>
</protein>
<evidence type="ECO:0000256" key="1">
    <source>
        <dbReference type="ARBA" id="ARBA00022801"/>
    </source>
</evidence>
<dbReference type="EMBL" id="MU865356">
    <property type="protein sequence ID" value="KAK4225988.1"/>
    <property type="molecule type" value="Genomic_DNA"/>
</dbReference>
<dbReference type="GO" id="GO:0005829">
    <property type="term" value="C:cytosol"/>
    <property type="evidence" value="ECO:0007669"/>
    <property type="project" value="TreeGrafter"/>
</dbReference>
<proteinExistence type="inferred from homology"/>
<reference evidence="4" key="2">
    <citation type="submission" date="2023-05" db="EMBL/GenBank/DDBJ databases">
        <authorList>
            <consortium name="Lawrence Berkeley National Laboratory"/>
            <person name="Steindorff A."/>
            <person name="Hensen N."/>
            <person name="Bonometti L."/>
            <person name="Westerberg I."/>
            <person name="Brannstrom I.O."/>
            <person name="Guillou S."/>
            <person name="Cros-Aarteil S."/>
            <person name="Calhoun S."/>
            <person name="Haridas S."/>
            <person name="Kuo A."/>
            <person name="Mondo S."/>
            <person name="Pangilinan J."/>
            <person name="Riley R."/>
            <person name="Labutti K."/>
            <person name="Andreopoulos B."/>
            <person name="Lipzen A."/>
            <person name="Chen C."/>
            <person name="Yanf M."/>
            <person name="Daum C."/>
            <person name="Ng V."/>
            <person name="Clum A."/>
            <person name="Ohm R."/>
            <person name="Martin F."/>
            <person name="Silar P."/>
            <person name="Natvig D."/>
            <person name="Lalanne C."/>
            <person name="Gautier V."/>
            <person name="Ament-Velasquez S.L."/>
            <person name="Kruys A."/>
            <person name="Hutchinson M.I."/>
            <person name="Powell A.J."/>
            <person name="Barry K."/>
            <person name="Miller A.N."/>
            <person name="Grigoriev I.V."/>
            <person name="Debuchy R."/>
            <person name="Gladieux P."/>
            <person name="Thoren M.H."/>
            <person name="Johannesson H."/>
        </authorList>
    </citation>
    <scope>NUCLEOTIDE SEQUENCE</scope>
    <source>
        <strain evidence="4">CBS 990.96</strain>
    </source>
</reference>
<dbReference type="PANTHER" id="PTHR11839">
    <property type="entry name" value="UDP/ADP-SUGAR PYROPHOSPHATASE"/>
    <property type="match status" value="1"/>
</dbReference>
<dbReference type="GO" id="GO:0006753">
    <property type="term" value="P:nucleoside phosphate metabolic process"/>
    <property type="evidence" value="ECO:0007669"/>
    <property type="project" value="TreeGrafter"/>
</dbReference>
<dbReference type="PROSITE" id="PS51462">
    <property type="entry name" value="NUDIX"/>
    <property type="match status" value="1"/>
</dbReference>
<dbReference type="InterPro" id="IPR015797">
    <property type="entry name" value="NUDIX_hydrolase-like_dom_sf"/>
</dbReference>
<feature type="domain" description="Nudix hydrolase" evidence="3">
    <location>
        <begin position="52"/>
        <end position="194"/>
    </location>
</feature>
<dbReference type="CDD" id="cd18888">
    <property type="entry name" value="NUDIX_ADPRase_Nudt5"/>
    <property type="match status" value="1"/>
</dbReference>
<evidence type="ECO:0000259" key="3">
    <source>
        <dbReference type="PROSITE" id="PS51462"/>
    </source>
</evidence>
<dbReference type="SUPFAM" id="SSF55811">
    <property type="entry name" value="Nudix"/>
    <property type="match status" value="1"/>
</dbReference>
<gene>
    <name evidence="4" type="ORF">QBC38DRAFT_481763</name>
</gene>
<dbReference type="InterPro" id="IPR020476">
    <property type="entry name" value="Nudix_hydrolase"/>
</dbReference>
<name>A0AAN7BMC8_9PEZI</name>
<dbReference type="Gene3D" id="3.90.79.10">
    <property type="entry name" value="Nucleoside Triphosphate Pyrophosphohydrolase"/>
    <property type="match status" value="1"/>
</dbReference>
<dbReference type="PRINTS" id="PR00502">
    <property type="entry name" value="NUDIXFAMILY"/>
</dbReference>
<dbReference type="InterPro" id="IPR020084">
    <property type="entry name" value="NUDIX_hydrolase_CS"/>
</dbReference>
<dbReference type="InterPro" id="IPR000086">
    <property type="entry name" value="NUDIX_hydrolase_dom"/>
</dbReference>
<sequence length="209" mass="22975">MTSPMGAKVVSINPLETANARWLNLVQIEYLTPDGKTRQWEAVRRITKPRDSAADSVHIFAIRRNAANEPEILLEKQFRPPAGSVVIEFPAGLVDAGETLEECALRELKEETGYIGELVPVDASPMVMWGSPASSSSRTVFINATVDVGRPENQNPVTELEDTEFIEPFWVPLAKLHGELRKFAAEGFAIDSKVGVFAEGLEMAKLLQA</sequence>